<dbReference type="Gene3D" id="3.30.565.10">
    <property type="entry name" value="Histidine kinase-like ATPase, C-terminal domain"/>
    <property type="match status" value="1"/>
</dbReference>
<dbReference type="EMBL" id="BMXL01000024">
    <property type="protein sequence ID" value="GHD32713.1"/>
    <property type="molecule type" value="Genomic_DNA"/>
</dbReference>
<evidence type="ECO:0000313" key="3">
    <source>
        <dbReference type="EMBL" id="GHD32713.1"/>
    </source>
</evidence>
<organism evidence="3 4">
    <name type="scientific">Nocardiopsis kunsanensis</name>
    <dbReference type="NCBI Taxonomy" id="141693"/>
    <lineage>
        <taxon>Bacteria</taxon>
        <taxon>Bacillati</taxon>
        <taxon>Actinomycetota</taxon>
        <taxon>Actinomycetes</taxon>
        <taxon>Streptosporangiales</taxon>
        <taxon>Nocardiopsidaceae</taxon>
        <taxon>Nocardiopsis</taxon>
    </lineage>
</organism>
<dbReference type="SUPFAM" id="SSF55874">
    <property type="entry name" value="ATPase domain of HSP90 chaperone/DNA topoisomerase II/histidine kinase"/>
    <property type="match status" value="1"/>
</dbReference>
<feature type="domain" description="Histidine kinase/HSP90-like ATPase" evidence="2">
    <location>
        <begin position="21"/>
        <end position="129"/>
    </location>
</feature>
<keyword evidence="1" id="KW-0808">Transferase</keyword>
<protein>
    <recommendedName>
        <fullName evidence="2">Histidine kinase/HSP90-like ATPase domain-containing protein</fullName>
    </recommendedName>
</protein>
<dbReference type="PANTHER" id="PTHR35526">
    <property type="entry name" value="ANTI-SIGMA-F FACTOR RSBW-RELATED"/>
    <property type="match status" value="1"/>
</dbReference>
<dbReference type="PANTHER" id="PTHR35526:SF3">
    <property type="entry name" value="ANTI-SIGMA-F FACTOR RSBW"/>
    <property type="match status" value="1"/>
</dbReference>
<dbReference type="RefSeq" id="WP_193518394.1">
    <property type="nucleotide sequence ID" value="NZ_BMXL01000024.1"/>
</dbReference>
<dbReference type="CDD" id="cd16936">
    <property type="entry name" value="HATPase_RsbW-like"/>
    <property type="match status" value="1"/>
</dbReference>
<dbReference type="Pfam" id="PF13581">
    <property type="entry name" value="HATPase_c_2"/>
    <property type="match status" value="1"/>
</dbReference>
<comment type="caution">
    <text evidence="3">The sequence shown here is derived from an EMBL/GenBank/DDBJ whole genome shotgun (WGS) entry which is preliminary data.</text>
</comment>
<evidence type="ECO:0000256" key="1">
    <source>
        <dbReference type="ARBA" id="ARBA00022527"/>
    </source>
</evidence>
<sequence length="174" mass="19091">MSALHPARPVPTVWEPRTYPGSLAHLSTARADLSRDLAGFDGDLVETVLLCASELFANCVEYTDSGRRDGEVMRFLAWESDRIRIGFTDNGGSGGLPRIPAERSDDEWAWAEGQRGLLMVETLSTAWGYLSSAPWADLGTHVWAEFPIPPGAPTPQHLAAYVFTTLHRVVTLEP</sequence>
<reference evidence="3 4" key="1">
    <citation type="journal article" date="2014" name="Int. J. Syst. Evol. Microbiol.">
        <title>Complete genome sequence of Corynebacterium casei LMG S-19264T (=DSM 44701T), isolated from a smear-ripened cheese.</title>
        <authorList>
            <consortium name="US DOE Joint Genome Institute (JGI-PGF)"/>
            <person name="Walter F."/>
            <person name="Albersmeier A."/>
            <person name="Kalinowski J."/>
            <person name="Ruckert C."/>
        </authorList>
    </citation>
    <scope>NUCLEOTIDE SEQUENCE [LARGE SCALE GENOMIC DNA]</scope>
    <source>
        <strain evidence="3 4">KCTC 19473</strain>
    </source>
</reference>
<proteinExistence type="predicted"/>
<dbReference type="Proteomes" id="UP000654947">
    <property type="component" value="Unassembled WGS sequence"/>
</dbReference>
<keyword evidence="1" id="KW-0723">Serine/threonine-protein kinase</keyword>
<dbReference type="InterPro" id="IPR050267">
    <property type="entry name" value="Anti-sigma-factor_SerPK"/>
</dbReference>
<accession>A0A918XI49</accession>
<dbReference type="GO" id="GO:0004674">
    <property type="term" value="F:protein serine/threonine kinase activity"/>
    <property type="evidence" value="ECO:0007669"/>
    <property type="project" value="UniProtKB-KW"/>
</dbReference>
<dbReference type="InterPro" id="IPR036890">
    <property type="entry name" value="HATPase_C_sf"/>
</dbReference>
<keyword evidence="1" id="KW-0418">Kinase</keyword>
<dbReference type="InterPro" id="IPR003594">
    <property type="entry name" value="HATPase_dom"/>
</dbReference>
<evidence type="ECO:0000313" key="4">
    <source>
        <dbReference type="Proteomes" id="UP000654947"/>
    </source>
</evidence>
<keyword evidence="4" id="KW-1185">Reference proteome</keyword>
<gene>
    <name evidence="3" type="ORF">GCM10007147_36600</name>
</gene>
<name>A0A918XI49_9ACTN</name>
<evidence type="ECO:0000259" key="2">
    <source>
        <dbReference type="Pfam" id="PF13581"/>
    </source>
</evidence>
<dbReference type="AlphaFoldDB" id="A0A918XI49"/>